<proteinExistence type="predicted"/>
<dbReference type="RefSeq" id="WP_190137629.1">
    <property type="nucleotide sequence ID" value="NZ_BNBT01000067.1"/>
</dbReference>
<organism evidence="2 3">
    <name type="scientific">Streptomyces longispororuber</name>
    <dbReference type="NCBI Taxonomy" id="68230"/>
    <lineage>
        <taxon>Bacteria</taxon>
        <taxon>Bacillati</taxon>
        <taxon>Actinomycetota</taxon>
        <taxon>Actinomycetes</taxon>
        <taxon>Kitasatosporales</taxon>
        <taxon>Streptomycetaceae</taxon>
        <taxon>Streptomyces</taxon>
    </lineage>
</organism>
<dbReference type="InterPro" id="IPR052077">
    <property type="entry name" value="CcrZ_PhaseVar_Mediator"/>
</dbReference>
<sequence>MSPPPLSRGARDLPSRVAARHARWVRRLAEQHRARTDGEVVTGYHNSNYVVPLGWTLALLLRTMPFRARVKCRTPLQAVEVVPRVWPSENEILKVVTRHLKETPRCLVDLGDWQMHTYHAGSPLSEVNPEGPVTYELMAALAEFFARTAAVPAGELPPLPADWPADGDTRGFLDWLIDFTERRVHRPNRARFDTLFEAVGIRPHVMTEFKRASPRLTPRPFCLLHTDVHRANVIVDHRSFAVIDWELALYGDPLHDLATHLVRMGYDKEERSRMCALWREAMCRAGLGDLTAGLDTDLRVYVDFEYAQSVFPDIMRAALALPGAATDDAYGAAADRVCRALRRAAEPLRLDRAPDRAEVAAALREWDADVRGASPRDLVADDGR</sequence>
<dbReference type="InterPro" id="IPR011009">
    <property type="entry name" value="Kinase-like_dom_sf"/>
</dbReference>
<dbReference type="PANTHER" id="PTHR40086:SF1">
    <property type="entry name" value="CELL CYCLE REGULATOR CCRZ"/>
    <property type="match status" value="1"/>
</dbReference>
<dbReference type="Proteomes" id="UP000608024">
    <property type="component" value="Unassembled WGS sequence"/>
</dbReference>
<protein>
    <recommendedName>
        <fullName evidence="1">Aminoglycoside phosphotransferase domain-containing protein</fullName>
    </recommendedName>
</protein>
<reference evidence="2" key="1">
    <citation type="journal article" date="2014" name="Int. J. Syst. Evol. Microbiol.">
        <title>Complete genome sequence of Corynebacterium casei LMG S-19264T (=DSM 44701T), isolated from a smear-ripened cheese.</title>
        <authorList>
            <consortium name="US DOE Joint Genome Institute (JGI-PGF)"/>
            <person name="Walter F."/>
            <person name="Albersmeier A."/>
            <person name="Kalinowski J."/>
            <person name="Ruckert C."/>
        </authorList>
    </citation>
    <scope>NUCLEOTIDE SEQUENCE</scope>
    <source>
        <strain evidence="2">JCM 4784</strain>
    </source>
</reference>
<dbReference type="AlphaFoldDB" id="A0A918ZTL5"/>
<accession>A0A918ZTL5</accession>
<dbReference type="InterPro" id="IPR002575">
    <property type="entry name" value="Aminoglycoside_PTrfase"/>
</dbReference>
<evidence type="ECO:0000313" key="3">
    <source>
        <dbReference type="Proteomes" id="UP000608024"/>
    </source>
</evidence>
<dbReference type="EMBL" id="BNBT01000067">
    <property type="protein sequence ID" value="GHE69779.1"/>
    <property type="molecule type" value="Genomic_DNA"/>
</dbReference>
<evidence type="ECO:0000313" key="2">
    <source>
        <dbReference type="EMBL" id="GHE69779.1"/>
    </source>
</evidence>
<dbReference type="Gene3D" id="3.90.1200.10">
    <property type="match status" value="1"/>
</dbReference>
<dbReference type="PANTHER" id="PTHR40086">
    <property type="entry name" value="PHOSPHOTRANSFERASE YTMP-RELATED"/>
    <property type="match status" value="1"/>
</dbReference>
<keyword evidence="3" id="KW-1185">Reference proteome</keyword>
<dbReference type="SUPFAM" id="SSF56112">
    <property type="entry name" value="Protein kinase-like (PK-like)"/>
    <property type="match status" value="1"/>
</dbReference>
<name>A0A918ZTL5_9ACTN</name>
<reference evidence="2" key="2">
    <citation type="submission" date="2020-09" db="EMBL/GenBank/DDBJ databases">
        <authorList>
            <person name="Sun Q."/>
            <person name="Ohkuma M."/>
        </authorList>
    </citation>
    <scope>NUCLEOTIDE SEQUENCE</scope>
    <source>
        <strain evidence="2">JCM 4784</strain>
    </source>
</reference>
<evidence type="ECO:0000259" key="1">
    <source>
        <dbReference type="Pfam" id="PF01636"/>
    </source>
</evidence>
<gene>
    <name evidence="2" type="ORF">GCM10018785_42920</name>
</gene>
<comment type="caution">
    <text evidence="2">The sequence shown here is derived from an EMBL/GenBank/DDBJ whole genome shotgun (WGS) entry which is preliminary data.</text>
</comment>
<feature type="domain" description="Aminoglycoside phosphotransferase" evidence="1">
    <location>
        <begin position="87"/>
        <end position="281"/>
    </location>
</feature>
<dbReference type="Pfam" id="PF01636">
    <property type="entry name" value="APH"/>
    <property type="match status" value="1"/>
</dbReference>